<accession>A0A937UNX3</accession>
<evidence type="ECO:0000313" key="4">
    <source>
        <dbReference type="Proteomes" id="UP000604475"/>
    </source>
</evidence>
<comment type="caution">
    <text evidence="3">The sequence shown here is derived from an EMBL/GenBank/DDBJ whole genome shotgun (WGS) entry which is preliminary data.</text>
</comment>
<dbReference type="Pfam" id="PF13460">
    <property type="entry name" value="NAD_binding_10"/>
    <property type="match status" value="1"/>
</dbReference>
<protein>
    <submittedName>
        <fullName evidence="3">DUF2867 domain-containing protein</fullName>
    </submittedName>
</protein>
<dbReference type="GO" id="GO:0044877">
    <property type="term" value="F:protein-containing complex binding"/>
    <property type="evidence" value="ECO:0007669"/>
    <property type="project" value="TreeGrafter"/>
</dbReference>
<dbReference type="PANTHER" id="PTHR12126">
    <property type="entry name" value="NADH-UBIQUINONE OXIDOREDUCTASE 39 KDA SUBUNIT-RELATED"/>
    <property type="match status" value="1"/>
</dbReference>
<evidence type="ECO:0000259" key="2">
    <source>
        <dbReference type="Pfam" id="PF13460"/>
    </source>
</evidence>
<name>A0A937UNX3_9ACTN</name>
<dbReference type="EMBL" id="JAEACQ010000246">
    <property type="protein sequence ID" value="MBL7630284.1"/>
    <property type="molecule type" value="Genomic_DNA"/>
</dbReference>
<keyword evidence="4" id="KW-1185">Reference proteome</keyword>
<dbReference type="Pfam" id="PF11066">
    <property type="entry name" value="DUF2867"/>
    <property type="match status" value="1"/>
</dbReference>
<evidence type="ECO:0000313" key="3">
    <source>
        <dbReference type="EMBL" id="MBL7630284.1"/>
    </source>
</evidence>
<feature type="domain" description="NAD(P)-binding" evidence="2">
    <location>
        <begin position="7"/>
        <end position="110"/>
    </location>
</feature>
<dbReference type="Gene3D" id="3.40.50.720">
    <property type="entry name" value="NAD(P)-binding Rossmann-like Domain"/>
    <property type="match status" value="1"/>
</dbReference>
<sequence length="500" mass="54640">MRCVVMGATGYIGSRLVPELLSRGHVVRAAARTPAKLAEAPWRDRAELVTADVTDSGQVAAALAGQDVVYYLVHSLHHHDFAERDRVAAHNVAEAARRAGVRRIIYLGGISPAGQRLSAHLASRGEVGQILLGSGVPTVVLRAAVVIGSGSASFEMLRYLTERLPAMVTPRWVGTRVQPIAIRDVLYYLTRAAELVPAGVSRGFDIGGPDILTYREMMRRYAAVAGLPRRFVVPVPLLTPWLSAQWVNLVTPVPRGIAVPLISSLVNEVVCRDQDIAAYVPDPARGLTGYDEAVALALARTREAREPSRWTWATMPRGRPRPPSEPLPTDPDWSGGTVYQDARELTTAADAGRLWRVIESVGDEHGGRPRARSVRGWIDRLVPGAATRRRSVPRGPRVGEPLCGRSGWPPGGWRVEDVDRPRRLRLRARTRLPGRAWIELSAAPTAGGSVYRQRAIFEPRGLAGHLCWKSLAPVRGAALGRMARDITDTAEHARPVERSW</sequence>
<organism evidence="3 4">
    <name type="scientific">Frankia nepalensis</name>
    <dbReference type="NCBI Taxonomy" id="1836974"/>
    <lineage>
        <taxon>Bacteria</taxon>
        <taxon>Bacillati</taxon>
        <taxon>Actinomycetota</taxon>
        <taxon>Actinomycetes</taxon>
        <taxon>Frankiales</taxon>
        <taxon>Frankiaceae</taxon>
        <taxon>Frankia</taxon>
    </lineage>
</organism>
<dbReference type="RefSeq" id="WP_203002585.1">
    <property type="nucleotide sequence ID" value="NZ_JADWYU010000200.1"/>
</dbReference>
<dbReference type="Proteomes" id="UP000604475">
    <property type="component" value="Unassembled WGS sequence"/>
</dbReference>
<reference evidence="3" key="1">
    <citation type="submission" date="2020-12" db="EMBL/GenBank/DDBJ databases">
        <title>Genomic characterization of non-nitrogen-fixing Frankia strains.</title>
        <authorList>
            <person name="Carlos-Shanley C."/>
            <person name="Guerra T."/>
            <person name="Hahn D."/>
        </authorList>
    </citation>
    <scope>NUCLEOTIDE SEQUENCE</scope>
    <source>
        <strain evidence="3">CN6</strain>
    </source>
</reference>
<dbReference type="AlphaFoldDB" id="A0A937UNX3"/>
<dbReference type="InterPro" id="IPR016040">
    <property type="entry name" value="NAD(P)-bd_dom"/>
</dbReference>
<evidence type="ECO:0000256" key="1">
    <source>
        <dbReference type="SAM" id="MobiDB-lite"/>
    </source>
</evidence>
<dbReference type="InterPro" id="IPR021295">
    <property type="entry name" value="DUF2867"/>
</dbReference>
<dbReference type="PANTHER" id="PTHR12126:SF11">
    <property type="entry name" value="NADH DEHYDROGENASE [UBIQUINONE] 1 ALPHA SUBCOMPLEX SUBUNIT 9, MITOCHONDRIAL"/>
    <property type="match status" value="1"/>
</dbReference>
<gene>
    <name evidence="3" type="ORF">I7412_24610</name>
</gene>
<feature type="region of interest" description="Disordered" evidence="1">
    <location>
        <begin position="313"/>
        <end position="337"/>
    </location>
</feature>
<dbReference type="InterPro" id="IPR036291">
    <property type="entry name" value="NAD(P)-bd_dom_sf"/>
</dbReference>
<dbReference type="SUPFAM" id="SSF51735">
    <property type="entry name" value="NAD(P)-binding Rossmann-fold domains"/>
    <property type="match status" value="1"/>
</dbReference>
<proteinExistence type="predicted"/>
<dbReference type="InterPro" id="IPR051207">
    <property type="entry name" value="ComplexI_NDUFA9_subunit"/>
</dbReference>